<feature type="domain" description="TonB-dependent transporter Oar-like beta-barrel" evidence="5">
    <location>
        <begin position="240"/>
        <end position="305"/>
    </location>
</feature>
<reference evidence="6 7" key="1">
    <citation type="submission" date="2022-11" db="EMBL/GenBank/DDBJ databases">
        <title>Viruses from the air-sea interface of a natural surface slick.</title>
        <authorList>
            <person name="Rahlff J."/>
            <person name="Holmfeldt K."/>
        </authorList>
    </citation>
    <scope>NUCLEOTIDE SEQUENCE [LARGE SCALE GENOMIC DNA]</scope>
    <source>
        <strain evidence="6 7">SMS4</strain>
    </source>
</reference>
<dbReference type="InterPro" id="IPR057601">
    <property type="entry name" value="Oar-like_b-barrel"/>
</dbReference>
<dbReference type="SUPFAM" id="SSF49452">
    <property type="entry name" value="Starch-binding domain-like"/>
    <property type="match status" value="1"/>
</dbReference>
<comment type="caution">
    <text evidence="6">The sequence shown here is derived from an EMBL/GenBank/DDBJ whole genome shotgun (WGS) entry which is preliminary data.</text>
</comment>
<feature type="signal peptide" evidence="4">
    <location>
        <begin position="1"/>
        <end position="22"/>
    </location>
</feature>
<keyword evidence="4" id="KW-0732">Signal</keyword>
<evidence type="ECO:0000256" key="3">
    <source>
        <dbReference type="ARBA" id="ARBA00023237"/>
    </source>
</evidence>
<feature type="domain" description="TonB-dependent transporter Oar-like beta-barrel" evidence="5">
    <location>
        <begin position="355"/>
        <end position="974"/>
    </location>
</feature>
<proteinExistence type="predicted"/>
<dbReference type="Gene3D" id="2.60.40.1120">
    <property type="entry name" value="Carboxypeptidase-like, regulatory domain"/>
    <property type="match status" value="1"/>
</dbReference>
<keyword evidence="2" id="KW-0472">Membrane</keyword>
<dbReference type="Gene3D" id="2.40.170.20">
    <property type="entry name" value="TonB-dependent receptor, beta-barrel domain"/>
    <property type="match status" value="1"/>
</dbReference>
<sequence>MKIKNIALAVTLALGVSNIAFAQETSSAVRGVVTTEAGTTVSNATVTVTDKRNGTVRTLTTNDSGTFSARGLQVGGPYLLSVVGPEGRIETIDNVFLNLGETQNLNVVIQKEAIERIAVTGSLMTNSAYGSKSPVANFGLEDLQTIPSINRDITDIVAADPRIYVDAGFARGIQCNGASPRFNSLTVDGVKMNDNFGLNNNGYPTERMPFSYDALQQVSVEFAPFDVKYGGFTACNINAVTKSGENEFKGSFFYDYSNQSLVGDKLEGENVPQDDFSEKRFGLNMGGALVQDKLFWFAAYEKYEGADTFTRGPEDTPAGTQVEGLTQANLDRIAQIARDVYGYEVGAPIGSSPVEDEKLLVKLDWYINDAHRAAFTYNYNDGGSVRESDPAAFNYEFSDHYYDRGAQFESYVAQLFSDWTDEFSTEVRLGYSELDNRQVNIGPGGMGEVQVRASSSPRSTVFMGVDDSRQSNKLNYDTTFLKLAGTYSLGDHLINAGYEFEEYNVFNLFVQHTIGEYRFYSIDAFEAGTPNEIYYGSGAGTNDPSDAAANFGYAIHTLYAQDEYYIYDYDLTVTYGLRYDWYSSSDTPRVNDNFVERYGFANDATFDGEGLIQPRLGINWNYSDQLEIRGGVGLYSGGNPNVWLANGYQSDGVTQIQITDRSPGINLFDVPLSGAGNPLFDIPQSYFDQVTNATGDSAVNAVDPNFKLPEEWKYALGATYTFDEGYVVMADLMYTVSKNQSIVRDLALVQSGTLFDGRPVYKSIEGNREGDYMLTNASSDAKQFSFSTSVSKDFDFGLNMSFAYAYIQAEDSNPMTSSVAGSNFGNYARTDFNNPMPATSNYETPHRFTFRASYKHDFVDGYTTTFSLLGSHNKGRPYSYTFDSEIAGDTSSGRQLLYVPTGMDDPNVVWGGVTDRDGVYTAFDTEGFFNYLNEHGLNKFSGGIAGRNEFYSDWWTKVDLRIQQELPGFMNGHKVKAFFVIDNLTNFLNDDWGVLYEATFPQTAAVVDAAVNAQGQYVFNEFTNQNPQGRKATPSLWRMTVGIEYKF</sequence>
<dbReference type="InterPro" id="IPR037066">
    <property type="entry name" value="Plug_dom_sf"/>
</dbReference>
<dbReference type="EMBL" id="JAPJDZ010000058">
    <property type="protein sequence ID" value="MDP5137653.1"/>
    <property type="molecule type" value="Genomic_DNA"/>
</dbReference>
<keyword evidence="3" id="KW-0998">Cell outer membrane</keyword>
<evidence type="ECO:0000313" key="6">
    <source>
        <dbReference type="EMBL" id="MDP5137653.1"/>
    </source>
</evidence>
<dbReference type="Pfam" id="PF13620">
    <property type="entry name" value="CarboxypepD_reg"/>
    <property type="match status" value="1"/>
</dbReference>
<dbReference type="Pfam" id="PF25183">
    <property type="entry name" value="OMP_b-brl_4"/>
    <property type="match status" value="2"/>
</dbReference>
<evidence type="ECO:0000256" key="4">
    <source>
        <dbReference type="SAM" id="SignalP"/>
    </source>
</evidence>
<dbReference type="Gene3D" id="2.170.130.10">
    <property type="entry name" value="TonB-dependent receptor, plug domain"/>
    <property type="match status" value="1"/>
</dbReference>
<comment type="subcellular location">
    <subcellularLocation>
        <location evidence="1">Cell outer membrane</location>
    </subcellularLocation>
</comment>
<dbReference type="Proteomes" id="UP001231109">
    <property type="component" value="Unassembled WGS sequence"/>
</dbReference>
<accession>A0ABT9I2P8</accession>
<keyword evidence="6" id="KW-0675">Receptor</keyword>
<dbReference type="RefSeq" id="WP_305976929.1">
    <property type="nucleotide sequence ID" value="NZ_JAPJDZ010000058.1"/>
</dbReference>
<evidence type="ECO:0000256" key="2">
    <source>
        <dbReference type="ARBA" id="ARBA00023136"/>
    </source>
</evidence>
<dbReference type="InterPro" id="IPR013784">
    <property type="entry name" value="Carb-bd-like_fold"/>
</dbReference>
<evidence type="ECO:0000256" key="1">
    <source>
        <dbReference type="ARBA" id="ARBA00004442"/>
    </source>
</evidence>
<dbReference type="SUPFAM" id="SSF56935">
    <property type="entry name" value="Porins"/>
    <property type="match status" value="1"/>
</dbReference>
<protein>
    <submittedName>
        <fullName evidence="6">TonB-dependent receptor</fullName>
    </submittedName>
</protein>
<evidence type="ECO:0000259" key="5">
    <source>
        <dbReference type="Pfam" id="PF25183"/>
    </source>
</evidence>
<dbReference type="InterPro" id="IPR036942">
    <property type="entry name" value="Beta-barrel_TonB_sf"/>
</dbReference>
<gene>
    <name evidence="6" type="ORF">ORJ04_16980</name>
</gene>
<keyword evidence="7" id="KW-1185">Reference proteome</keyword>
<organism evidence="6 7">
    <name type="scientific">Rheinheimera baltica</name>
    <dbReference type="NCBI Taxonomy" id="67576"/>
    <lineage>
        <taxon>Bacteria</taxon>
        <taxon>Pseudomonadati</taxon>
        <taxon>Pseudomonadota</taxon>
        <taxon>Gammaproteobacteria</taxon>
        <taxon>Chromatiales</taxon>
        <taxon>Chromatiaceae</taxon>
        <taxon>Rheinheimera</taxon>
    </lineage>
</organism>
<feature type="chain" id="PRO_5046194827" evidence="4">
    <location>
        <begin position="23"/>
        <end position="1047"/>
    </location>
</feature>
<evidence type="ECO:0000313" key="7">
    <source>
        <dbReference type="Proteomes" id="UP001231109"/>
    </source>
</evidence>
<name>A0ABT9I2P8_9GAMM</name>